<organism evidence="1 2">
    <name type="scientific">Hydrogenivirga caldilitoris</name>
    <dbReference type="NCBI Taxonomy" id="246264"/>
    <lineage>
        <taxon>Bacteria</taxon>
        <taxon>Pseudomonadati</taxon>
        <taxon>Aquificota</taxon>
        <taxon>Aquificia</taxon>
        <taxon>Aquificales</taxon>
        <taxon>Aquificaceae</taxon>
        <taxon>Hydrogenivirga</taxon>
    </lineage>
</organism>
<dbReference type="InterPro" id="IPR003772">
    <property type="entry name" value="YceD"/>
</dbReference>
<evidence type="ECO:0008006" key="3">
    <source>
        <dbReference type="Google" id="ProtNLM"/>
    </source>
</evidence>
<protein>
    <recommendedName>
        <fullName evidence="3">Large ribosomal RNA subunit accumulation protein YceD</fullName>
    </recommendedName>
</protein>
<dbReference type="RefSeq" id="WP_121008940.1">
    <property type="nucleotide sequence ID" value="NZ_RCCJ01000001.1"/>
</dbReference>
<name>A0A497XP89_9AQUI</name>
<accession>A0A497XP89</accession>
<proteinExistence type="predicted"/>
<keyword evidence="2" id="KW-1185">Reference proteome</keyword>
<dbReference type="Proteomes" id="UP000267841">
    <property type="component" value="Unassembled WGS sequence"/>
</dbReference>
<comment type="caution">
    <text evidence="1">The sequence shown here is derived from an EMBL/GenBank/DDBJ whole genome shotgun (WGS) entry which is preliminary data.</text>
</comment>
<dbReference type="OrthoDB" id="9790372at2"/>
<dbReference type="Pfam" id="PF02620">
    <property type="entry name" value="YceD"/>
    <property type="match status" value="1"/>
</dbReference>
<evidence type="ECO:0000313" key="1">
    <source>
        <dbReference type="EMBL" id="RLJ69950.1"/>
    </source>
</evidence>
<gene>
    <name evidence="1" type="ORF">BCF55_0210</name>
</gene>
<dbReference type="EMBL" id="RCCJ01000001">
    <property type="protein sequence ID" value="RLJ69950.1"/>
    <property type="molecule type" value="Genomic_DNA"/>
</dbReference>
<reference evidence="1 2" key="1">
    <citation type="submission" date="2018-10" db="EMBL/GenBank/DDBJ databases">
        <title>Genomic Encyclopedia of Archaeal and Bacterial Type Strains, Phase II (KMG-II): from individual species to whole genera.</title>
        <authorList>
            <person name="Goeker M."/>
        </authorList>
    </citation>
    <scope>NUCLEOTIDE SEQUENCE [LARGE SCALE GENOMIC DNA]</scope>
    <source>
        <strain evidence="1 2">DSM 16510</strain>
    </source>
</reference>
<sequence>MITLDLKEIFERYEVFEGSYLITPESLSLPADVGEIRSPLRVSVRIERDKKGYNVELNIVGGVELECSRCLALFEKDLSQTTTKHIEAYPKEEHLSLLPEDLDVSFMEEPDIIVLEDLVREEILLNIPMKPLCRPDCPGVHHPTVIFEDEKTTHKDPRFAILKNLLTE</sequence>
<dbReference type="AlphaFoldDB" id="A0A497XP89"/>
<evidence type="ECO:0000313" key="2">
    <source>
        <dbReference type="Proteomes" id="UP000267841"/>
    </source>
</evidence>